<keyword evidence="6" id="KW-0411">Iron-sulfur</keyword>
<dbReference type="PROSITE" id="PS00198">
    <property type="entry name" value="4FE4S_FER_1"/>
    <property type="match status" value="1"/>
</dbReference>
<dbReference type="eggNOG" id="COG0437">
    <property type="taxonomic scope" value="Bacteria"/>
</dbReference>
<dbReference type="Gene3D" id="3.30.70.20">
    <property type="match status" value="2"/>
</dbReference>
<evidence type="ECO:0000256" key="6">
    <source>
        <dbReference type="ARBA" id="ARBA00023014"/>
    </source>
</evidence>
<dbReference type="PROSITE" id="PS51379">
    <property type="entry name" value="4FE4S_FER_2"/>
    <property type="match status" value="2"/>
</dbReference>
<reference evidence="9 10" key="1">
    <citation type="journal article" date="2013" name="Genome Announc.">
        <title>Draft genome sequences for three mercury-methylating, sulfate-reducing bacteria.</title>
        <authorList>
            <person name="Brown S.D."/>
            <person name="Hurt R.A.Jr."/>
            <person name="Gilmour C.C."/>
            <person name="Elias D.A."/>
        </authorList>
    </citation>
    <scope>NUCLEOTIDE SEQUENCE [LARGE SCALE GENOMIC DNA]</scope>
    <source>
        <strain evidence="9 10">DSM 16529</strain>
    </source>
</reference>
<dbReference type="PANTHER" id="PTHR43545:SF4">
    <property type="entry name" value="IRON-SULFUR PROTEIN"/>
    <property type="match status" value="1"/>
</dbReference>
<keyword evidence="5" id="KW-0408">Iron</keyword>
<keyword evidence="3" id="KW-0479">Metal-binding</keyword>
<comment type="caution">
    <text evidence="9">The sequence shown here is derived from an EMBL/GenBank/DDBJ whole genome shotgun (WGS) entry which is preliminary data.</text>
</comment>
<dbReference type="InterPro" id="IPR051555">
    <property type="entry name" value="FDH_Electron_Transfer_Unit"/>
</dbReference>
<dbReference type="GO" id="GO:0030313">
    <property type="term" value="C:cell envelope"/>
    <property type="evidence" value="ECO:0007669"/>
    <property type="project" value="UniProtKB-SubCell"/>
</dbReference>
<dbReference type="OrthoDB" id="9789030at2"/>
<dbReference type="SUPFAM" id="SSF54862">
    <property type="entry name" value="4Fe-4S ferredoxins"/>
    <property type="match status" value="1"/>
</dbReference>
<feature type="transmembrane region" description="Helical" evidence="7">
    <location>
        <begin position="261"/>
        <end position="282"/>
    </location>
</feature>
<keyword evidence="2" id="KW-0004">4Fe-4S</keyword>
<evidence type="ECO:0000259" key="8">
    <source>
        <dbReference type="PROSITE" id="PS51379"/>
    </source>
</evidence>
<evidence type="ECO:0000256" key="1">
    <source>
        <dbReference type="ARBA" id="ARBA00004196"/>
    </source>
</evidence>
<dbReference type="RefSeq" id="WP_020888161.1">
    <property type="nucleotide sequence ID" value="NZ_ATHI01000031.1"/>
</dbReference>
<dbReference type="CDD" id="cd10561">
    <property type="entry name" value="HybA_like"/>
    <property type="match status" value="1"/>
</dbReference>
<dbReference type="Pfam" id="PF13247">
    <property type="entry name" value="Fer4_11"/>
    <property type="match status" value="1"/>
</dbReference>
<feature type="domain" description="4Fe-4S ferredoxin-type" evidence="8">
    <location>
        <begin position="131"/>
        <end position="160"/>
    </location>
</feature>
<dbReference type="PANTHER" id="PTHR43545">
    <property type="entry name" value="FORMATE DEHYDROGENASE, NITRATE-INDUCIBLE, IRON-SULFUR SUBUNIT"/>
    <property type="match status" value="1"/>
</dbReference>
<name>S7UEV0_9BACT</name>
<evidence type="ECO:0000256" key="3">
    <source>
        <dbReference type="ARBA" id="ARBA00022723"/>
    </source>
</evidence>
<evidence type="ECO:0000313" key="9">
    <source>
        <dbReference type="EMBL" id="EPR30743.1"/>
    </source>
</evidence>
<dbReference type="GO" id="GO:0051539">
    <property type="term" value="F:4 iron, 4 sulfur cluster binding"/>
    <property type="evidence" value="ECO:0007669"/>
    <property type="project" value="UniProtKB-KW"/>
</dbReference>
<dbReference type="GO" id="GO:0046872">
    <property type="term" value="F:metal ion binding"/>
    <property type="evidence" value="ECO:0007669"/>
    <property type="project" value="UniProtKB-KW"/>
</dbReference>
<evidence type="ECO:0000256" key="7">
    <source>
        <dbReference type="SAM" id="Phobius"/>
    </source>
</evidence>
<keyword evidence="10" id="KW-1185">Reference proteome</keyword>
<dbReference type="EMBL" id="ATHI01000031">
    <property type="protein sequence ID" value="EPR30743.1"/>
    <property type="molecule type" value="Genomic_DNA"/>
</dbReference>
<evidence type="ECO:0000256" key="4">
    <source>
        <dbReference type="ARBA" id="ARBA00022737"/>
    </source>
</evidence>
<sequence>MERRTFLKLLGGTGLGAAVPSTAKAASGKEFTGYPDASGVLFDATKCIGCRKCEAACNVVNEMPEPERPFDDLKVLDERRRTDFSTYTVVNKYSPVSGRPPVFVKNQCNHCQEPACASACFVKAFTKTPTGAVIYNEKVCVGCRYCMIACPFSVPTYEYHSALNPRVRKCTMCHPRLLEGKLPGCVEACPKEALIFGKRSELIKIARRRIENEPGKYVDHIYGEHEMGGTNWLYLSGAPFEKIGLREDLGTTSAPEYTAGALAAVPVVVGLWPVLLTGVYVVSKRKDRVAREEREEAVREAVAKAEARAEQRVADELKKAETAHKRQLDAEIRKALEKAAQQEKQE</sequence>
<keyword evidence="7" id="KW-0472">Membrane</keyword>
<dbReference type="AlphaFoldDB" id="S7UEV0"/>
<dbReference type="InterPro" id="IPR017896">
    <property type="entry name" value="4Fe4S_Fe-S-bd"/>
</dbReference>
<dbReference type="NCBIfam" id="NF045715">
    <property type="entry name" value="sulf_resp_HmcB"/>
    <property type="match status" value="1"/>
</dbReference>
<protein>
    <submittedName>
        <fullName evidence="9">4Fe-4S ferredoxin, iron-sulpur binding domain-containing protein</fullName>
    </submittedName>
</protein>
<accession>S7UEV0</accession>
<comment type="subcellular location">
    <subcellularLocation>
        <location evidence="1">Cell envelope</location>
    </subcellularLocation>
</comment>
<dbReference type="PATRIC" id="fig|1121439.3.peg.2853"/>
<keyword evidence="7" id="KW-0812">Transmembrane</keyword>
<proteinExistence type="predicted"/>
<evidence type="ECO:0000256" key="2">
    <source>
        <dbReference type="ARBA" id="ARBA00022485"/>
    </source>
</evidence>
<gene>
    <name evidence="9" type="ORF">dsat_1465</name>
</gene>
<organism evidence="9 10">
    <name type="scientific">Alkalidesulfovibrio alkalitolerans DSM 16529</name>
    <dbReference type="NCBI Taxonomy" id="1121439"/>
    <lineage>
        <taxon>Bacteria</taxon>
        <taxon>Pseudomonadati</taxon>
        <taxon>Thermodesulfobacteriota</taxon>
        <taxon>Desulfovibrionia</taxon>
        <taxon>Desulfovibrionales</taxon>
        <taxon>Desulfovibrionaceae</taxon>
        <taxon>Alkalidesulfovibrio</taxon>
    </lineage>
</organism>
<dbReference type="InterPro" id="IPR006311">
    <property type="entry name" value="TAT_signal"/>
</dbReference>
<feature type="domain" description="4Fe-4S ferredoxin-type" evidence="8">
    <location>
        <begin position="38"/>
        <end position="68"/>
    </location>
</feature>
<dbReference type="Proteomes" id="UP000014975">
    <property type="component" value="Unassembled WGS sequence"/>
</dbReference>
<dbReference type="InterPro" id="IPR017900">
    <property type="entry name" value="4Fe4S_Fe_S_CS"/>
</dbReference>
<dbReference type="InterPro" id="IPR054814">
    <property type="entry name" value="HmcB"/>
</dbReference>
<dbReference type="PROSITE" id="PS51318">
    <property type="entry name" value="TAT"/>
    <property type="match status" value="1"/>
</dbReference>
<evidence type="ECO:0000256" key="5">
    <source>
        <dbReference type="ARBA" id="ARBA00023004"/>
    </source>
</evidence>
<keyword evidence="4" id="KW-0677">Repeat</keyword>
<keyword evidence="7" id="KW-1133">Transmembrane helix</keyword>
<dbReference type="STRING" id="1121439.dsat_1465"/>
<evidence type="ECO:0000313" key="10">
    <source>
        <dbReference type="Proteomes" id="UP000014975"/>
    </source>
</evidence>